<sequence length="488" mass="53326">MAWLDSSRPDALVARLETLPDDPPDGLEKLPDDLSRLEEINPTLHLQAIKALADASRQSRLKLACILATLIATQSIAAGSAAASQAIQLLYWTVQRMSQTSTLQSLDSPELLTQILSFLECSECCEDPENFVMLGDTALLFYDFLESYIAYSLLDRCLGVYRSAVKFVCRLKDEERLEEADSIASLSTRLLHGLSGVSTAAHFTATNDFSGPVIRRLLDWLDRDERPLQTCACIMLGNYAVDTRRCEEMVQAGVDAKVVRIMREARDSDETLHAAAGLLGHLAIPAKNKERLGHGGVIEEACFLLSSSVPQLQRDGAYLLRLLLNRCLPNVHHVVDKRPAGSLGPTSEAAPLLDDLLLASSTVGPASIDASRAIFHILRGLHLLGADHERLATLYRSQIITSPFLNLLRQKEDPAVRSEGLLGLALMAQTQPGALCVLEALKDDANFELITLREDSPHYHGGDKANTLCMIHGLLQNGGEMDSDTRGS</sequence>
<accession>A0ACC2ZPX0</accession>
<proteinExistence type="predicted"/>
<comment type="caution">
    <text evidence="1">The sequence shown here is derived from an EMBL/GenBank/DDBJ whole genome shotgun (WGS) entry which is preliminary data.</text>
</comment>
<dbReference type="EMBL" id="JAPDRP010000001">
    <property type="protein sequence ID" value="KAJ9649604.1"/>
    <property type="molecule type" value="Genomic_DNA"/>
</dbReference>
<gene>
    <name evidence="1" type="primary">RAP1GDS1</name>
    <name evidence="1" type="ORF">H2199_000382</name>
</gene>
<keyword evidence="2" id="KW-1185">Reference proteome</keyword>
<dbReference type="Proteomes" id="UP001172680">
    <property type="component" value="Unassembled WGS sequence"/>
</dbReference>
<organism evidence="1 2">
    <name type="scientific">Coniosporium tulheliwenetii</name>
    <dbReference type="NCBI Taxonomy" id="3383036"/>
    <lineage>
        <taxon>Eukaryota</taxon>
        <taxon>Fungi</taxon>
        <taxon>Dikarya</taxon>
        <taxon>Ascomycota</taxon>
        <taxon>Pezizomycotina</taxon>
        <taxon>Dothideomycetes</taxon>
        <taxon>Dothideomycetes incertae sedis</taxon>
        <taxon>Coniosporium</taxon>
    </lineage>
</organism>
<protein>
    <submittedName>
        <fullName evidence="1">Rap1 GTPase-GDP dissociation stimulator 1</fullName>
    </submittedName>
</protein>
<name>A0ACC2ZPX0_9PEZI</name>
<reference evidence="1" key="1">
    <citation type="submission" date="2022-10" db="EMBL/GenBank/DDBJ databases">
        <title>Culturing micro-colonial fungi from biological soil crusts in the Mojave desert and describing Neophaeococcomyces mojavensis, and introducing the new genera and species Taxawa tesnikishii.</title>
        <authorList>
            <person name="Kurbessoian T."/>
            <person name="Stajich J.E."/>
        </authorList>
    </citation>
    <scope>NUCLEOTIDE SEQUENCE</scope>
    <source>
        <strain evidence="1">JES_115</strain>
    </source>
</reference>
<evidence type="ECO:0000313" key="1">
    <source>
        <dbReference type="EMBL" id="KAJ9649604.1"/>
    </source>
</evidence>
<evidence type="ECO:0000313" key="2">
    <source>
        <dbReference type="Proteomes" id="UP001172680"/>
    </source>
</evidence>